<proteinExistence type="predicted"/>
<dbReference type="AlphaFoldDB" id="A0AAW0GJP9"/>
<sequence length="93" mass="10953">MTPYSILKKAQYPPLSAVNLKSRNKPRAPSIFGQHRYPFKFNTLLNSFHCGHRSITYVSFYSSRQEIDTKRLRHWHGQPTDEVDLVLKAENKY</sequence>
<keyword evidence="2" id="KW-1185">Reference proteome</keyword>
<dbReference type="EMBL" id="JASBNA010000005">
    <property type="protein sequence ID" value="KAK7691400.1"/>
    <property type="molecule type" value="Genomic_DNA"/>
</dbReference>
<reference evidence="1 2" key="1">
    <citation type="submission" date="2022-09" db="EMBL/GenBank/DDBJ databases">
        <authorList>
            <person name="Palmer J.M."/>
        </authorList>
    </citation>
    <scope>NUCLEOTIDE SEQUENCE [LARGE SCALE GENOMIC DNA]</scope>
    <source>
        <strain evidence="1 2">DSM 7382</strain>
    </source>
</reference>
<name>A0AAW0GJP9_9APHY</name>
<organism evidence="1 2">
    <name type="scientific">Cerrena zonata</name>
    <dbReference type="NCBI Taxonomy" id="2478898"/>
    <lineage>
        <taxon>Eukaryota</taxon>
        <taxon>Fungi</taxon>
        <taxon>Dikarya</taxon>
        <taxon>Basidiomycota</taxon>
        <taxon>Agaricomycotina</taxon>
        <taxon>Agaricomycetes</taxon>
        <taxon>Polyporales</taxon>
        <taxon>Cerrenaceae</taxon>
        <taxon>Cerrena</taxon>
    </lineage>
</organism>
<dbReference type="Proteomes" id="UP001385951">
    <property type="component" value="Unassembled WGS sequence"/>
</dbReference>
<comment type="caution">
    <text evidence="1">The sequence shown here is derived from an EMBL/GenBank/DDBJ whole genome shotgun (WGS) entry which is preliminary data.</text>
</comment>
<evidence type="ECO:0000313" key="2">
    <source>
        <dbReference type="Proteomes" id="UP001385951"/>
    </source>
</evidence>
<protein>
    <submittedName>
        <fullName evidence="1">Uncharacterized protein</fullName>
    </submittedName>
</protein>
<accession>A0AAW0GJP9</accession>
<evidence type="ECO:0000313" key="1">
    <source>
        <dbReference type="EMBL" id="KAK7691400.1"/>
    </source>
</evidence>
<gene>
    <name evidence="1" type="ORF">QCA50_004799</name>
</gene>